<dbReference type="Gene3D" id="1.10.10.10">
    <property type="entry name" value="Winged helix-like DNA-binding domain superfamily/Winged helix DNA-binding domain"/>
    <property type="match status" value="1"/>
</dbReference>
<evidence type="ECO:0000259" key="5">
    <source>
        <dbReference type="PROSITE" id="PS50931"/>
    </source>
</evidence>
<dbReference type="InterPro" id="IPR036388">
    <property type="entry name" value="WH-like_DNA-bd_sf"/>
</dbReference>
<sequence length="297" mass="32773">MPDPIDWSHLRSFLAIARAGRITRAAEIEGVNHSTLSRHVTALEAAIGTRLFERHTTGFTLTAAGERLLEAADGIDSTLGRVVEDLSRERVQVSGVVRVGAPDGFGMGFLAPRLGQLADLHPDLEIHLVTMARFPSLSRREADIAIGLSRPVEGRMHARKLTDYALGLYAARAYAEARPVADRAALAGHRLIGYVDDLLFNPVLDYLPQIDRGLHTQIKCSNLIAQMKLIAASAGIGVLPKFLADADPTLVRVLPEVELTRSFWLIVHEDRKDLSRVRATCDFIAEIVAKERTRFRY</sequence>
<dbReference type="EMBL" id="CP158568">
    <property type="protein sequence ID" value="XBY46434.1"/>
    <property type="molecule type" value="Genomic_DNA"/>
</dbReference>
<dbReference type="InterPro" id="IPR000847">
    <property type="entry name" value="LysR_HTH_N"/>
</dbReference>
<evidence type="ECO:0000256" key="4">
    <source>
        <dbReference type="ARBA" id="ARBA00023163"/>
    </source>
</evidence>
<keyword evidence="4" id="KW-0804">Transcription</keyword>
<dbReference type="KEGG" id="mflg:ABS361_09585"/>
<evidence type="ECO:0000256" key="2">
    <source>
        <dbReference type="ARBA" id="ARBA00023015"/>
    </source>
</evidence>
<evidence type="ECO:0000256" key="3">
    <source>
        <dbReference type="ARBA" id="ARBA00023125"/>
    </source>
</evidence>
<dbReference type="InterPro" id="IPR005119">
    <property type="entry name" value="LysR_subst-bd"/>
</dbReference>
<dbReference type="Pfam" id="PF00126">
    <property type="entry name" value="HTH_1"/>
    <property type="match status" value="1"/>
</dbReference>
<dbReference type="PANTHER" id="PTHR30579:SF3">
    <property type="entry name" value="TRANSCRIPTIONAL REGULATORY PROTEIN"/>
    <property type="match status" value="1"/>
</dbReference>
<feature type="domain" description="HTH lysR-type" evidence="5">
    <location>
        <begin position="5"/>
        <end position="62"/>
    </location>
</feature>
<gene>
    <name evidence="6" type="ORF">ABS361_09585</name>
</gene>
<reference evidence="6" key="1">
    <citation type="submission" date="2024-06" db="EMBL/GenBank/DDBJ databases">
        <title>Methylostella associata gen. nov., sp. nov., a novel Ancalomicrobiaceae-affiliated facultatively methylotrophic bacteria that feed on methanotrophs of the genus Methylococcus.</title>
        <authorList>
            <person name="Saltykova V."/>
            <person name="Danilova O.V."/>
            <person name="Oshkin I.Y."/>
            <person name="Belova S.E."/>
            <person name="Pimenov N.V."/>
            <person name="Dedysh S.N."/>
        </authorList>
    </citation>
    <scope>NUCLEOTIDE SEQUENCE</scope>
    <source>
        <strain evidence="6">S20</strain>
    </source>
</reference>
<keyword evidence="2" id="KW-0805">Transcription regulation</keyword>
<dbReference type="Pfam" id="PF03466">
    <property type="entry name" value="LysR_substrate"/>
    <property type="match status" value="1"/>
</dbReference>
<dbReference type="Gene3D" id="3.40.190.290">
    <property type="match status" value="1"/>
</dbReference>
<dbReference type="AlphaFoldDB" id="A0AAU7XEK3"/>
<dbReference type="InterPro" id="IPR036390">
    <property type="entry name" value="WH_DNA-bd_sf"/>
</dbReference>
<comment type="similarity">
    <text evidence="1">Belongs to the LysR transcriptional regulatory family.</text>
</comment>
<evidence type="ECO:0000256" key="1">
    <source>
        <dbReference type="ARBA" id="ARBA00009437"/>
    </source>
</evidence>
<dbReference type="SUPFAM" id="SSF46785">
    <property type="entry name" value="Winged helix' DNA-binding domain"/>
    <property type="match status" value="1"/>
</dbReference>
<dbReference type="GO" id="GO:0003700">
    <property type="term" value="F:DNA-binding transcription factor activity"/>
    <property type="evidence" value="ECO:0007669"/>
    <property type="project" value="InterPro"/>
</dbReference>
<dbReference type="SUPFAM" id="SSF53850">
    <property type="entry name" value="Periplasmic binding protein-like II"/>
    <property type="match status" value="1"/>
</dbReference>
<dbReference type="RefSeq" id="WP_407051529.1">
    <property type="nucleotide sequence ID" value="NZ_CP158568.1"/>
</dbReference>
<dbReference type="GO" id="GO:0003677">
    <property type="term" value="F:DNA binding"/>
    <property type="evidence" value="ECO:0007669"/>
    <property type="project" value="UniProtKB-KW"/>
</dbReference>
<dbReference type="PROSITE" id="PS50931">
    <property type="entry name" value="HTH_LYSR"/>
    <property type="match status" value="1"/>
</dbReference>
<name>A0AAU7XEK3_9HYPH</name>
<organism evidence="6">
    <name type="scientific">Methyloraptor flagellatus</name>
    <dbReference type="NCBI Taxonomy" id="3162530"/>
    <lineage>
        <taxon>Bacteria</taxon>
        <taxon>Pseudomonadati</taxon>
        <taxon>Pseudomonadota</taxon>
        <taxon>Alphaproteobacteria</taxon>
        <taxon>Hyphomicrobiales</taxon>
        <taxon>Ancalomicrobiaceae</taxon>
        <taxon>Methyloraptor</taxon>
    </lineage>
</organism>
<dbReference type="InterPro" id="IPR050176">
    <property type="entry name" value="LTTR"/>
</dbReference>
<proteinExistence type="inferred from homology"/>
<protein>
    <submittedName>
        <fullName evidence="6">LysR family transcriptional regulator</fullName>
    </submittedName>
</protein>
<accession>A0AAU7XEK3</accession>
<dbReference type="PANTHER" id="PTHR30579">
    <property type="entry name" value="TRANSCRIPTIONAL REGULATOR"/>
    <property type="match status" value="1"/>
</dbReference>
<evidence type="ECO:0000313" key="6">
    <source>
        <dbReference type="EMBL" id="XBY46434.1"/>
    </source>
</evidence>
<keyword evidence="3" id="KW-0238">DNA-binding</keyword>